<keyword evidence="4" id="KW-1185">Reference proteome</keyword>
<dbReference type="PIRSF" id="PIRSF037226">
    <property type="entry name" value="Amidohydrolase_ACY1L2_prd"/>
    <property type="match status" value="1"/>
</dbReference>
<dbReference type="SUPFAM" id="SSF55031">
    <property type="entry name" value="Bacterial exopeptidase dimerisation domain"/>
    <property type="match status" value="1"/>
</dbReference>
<gene>
    <name evidence="3" type="ORF">D2962_01475</name>
</gene>
<organism evidence="3 4">
    <name type="scientific">Biomaibacter acetigenes</name>
    <dbReference type="NCBI Taxonomy" id="2316383"/>
    <lineage>
        <taxon>Bacteria</taxon>
        <taxon>Bacillati</taxon>
        <taxon>Bacillota</taxon>
        <taxon>Clostridia</taxon>
        <taxon>Thermosediminibacterales</taxon>
        <taxon>Tepidanaerobacteraceae</taxon>
        <taxon>Biomaibacter</taxon>
    </lineage>
</organism>
<dbReference type="GO" id="GO:0005737">
    <property type="term" value="C:cytoplasm"/>
    <property type="evidence" value="ECO:0007669"/>
    <property type="project" value="TreeGrafter"/>
</dbReference>
<protein>
    <recommendedName>
        <fullName evidence="1">Peptidase M20 domain-containing protein 2</fullName>
    </recommendedName>
</protein>
<dbReference type="InterPro" id="IPR002933">
    <property type="entry name" value="Peptidase_M20"/>
</dbReference>
<dbReference type="GO" id="GO:0016805">
    <property type="term" value="F:dipeptidase activity"/>
    <property type="evidence" value="ECO:0007669"/>
    <property type="project" value="InterPro"/>
</dbReference>
<dbReference type="CDD" id="cd05672">
    <property type="entry name" value="M20_ACY1L2-like"/>
    <property type="match status" value="1"/>
</dbReference>
<dbReference type="AlphaFoldDB" id="A0A3G2R1X7"/>
<reference evidence="3 4" key="1">
    <citation type="submission" date="2018-10" db="EMBL/GenBank/DDBJ databases">
        <authorList>
            <person name="Zhang X."/>
        </authorList>
    </citation>
    <scope>NUCLEOTIDE SEQUENCE [LARGE SCALE GENOMIC DNA]</scope>
    <source>
        <strain evidence="3 4">SK-G1</strain>
    </source>
</reference>
<dbReference type="SUPFAM" id="SSF53187">
    <property type="entry name" value="Zn-dependent exopeptidases"/>
    <property type="match status" value="1"/>
</dbReference>
<dbReference type="PANTHER" id="PTHR30575:SF0">
    <property type="entry name" value="XAA-ARG DIPEPTIDASE"/>
    <property type="match status" value="1"/>
</dbReference>
<dbReference type="InterPro" id="IPR017439">
    <property type="entry name" value="Amidohydrolase"/>
</dbReference>
<dbReference type="GO" id="GO:0046657">
    <property type="term" value="P:folic acid catabolic process"/>
    <property type="evidence" value="ECO:0007669"/>
    <property type="project" value="TreeGrafter"/>
</dbReference>
<comment type="similarity">
    <text evidence="1">Belongs to the peptidase M20A family.</text>
</comment>
<evidence type="ECO:0000313" key="3">
    <source>
        <dbReference type="EMBL" id="AYO29453.1"/>
    </source>
</evidence>
<dbReference type="GO" id="GO:0071713">
    <property type="term" value="F:para-aminobenzoyl-glutamate hydrolase activity"/>
    <property type="evidence" value="ECO:0007669"/>
    <property type="project" value="TreeGrafter"/>
</dbReference>
<dbReference type="NCBIfam" id="TIGR01891">
    <property type="entry name" value="amidohydrolases"/>
    <property type="match status" value="1"/>
</dbReference>
<dbReference type="Pfam" id="PF01546">
    <property type="entry name" value="Peptidase_M20"/>
    <property type="match status" value="1"/>
</dbReference>
<dbReference type="Gene3D" id="3.30.70.360">
    <property type="match status" value="1"/>
</dbReference>
<dbReference type="InterPro" id="IPR052030">
    <property type="entry name" value="Peptidase_M20/M20A_hydrolases"/>
</dbReference>
<evidence type="ECO:0000259" key="2">
    <source>
        <dbReference type="Pfam" id="PF07687"/>
    </source>
</evidence>
<dbReference type="Pfam" id="PF07687">
    <property type="entry name" value="M20_dimer"/>
    <property type="match status" value="1"/>
</dbReference>
<accession>A0A3G2R1X7</accession>
<dbReference type="KEGG" id="bacg:D2962_01475"/>
<dbReference type="Proteomes" id="UP000280960">
    <property type="component" value="Chromosome"/>
</dbReference>
<dbReference type="InterPro" id="IPR017144">
    <property type="entry name" value="Xaa-Arg_dipeptidase"/>
</dbReference>
<dbReference type="PANTHER" id="PTHR30575">
    <property type="entry name" value="PEPTIDASE M20"/>
    <property type="match status" value="1"/>
</dbReference>
<evidence type="ECO:0000256" key="1">
    <source>
        <dbReference type="PIRNR" id="PIRNR037226"/>
    </source>
</evidence>
<name>A0A3G2R1X7_9FIRM</name>
<dbReference type="InterPro" id="IPR011650">
    <property type="entry name" value="Peptidase_M20_dimer"/>
</dbReference>
<dbReference type="EMBL" id="CP033169">
    <property type="protein sequence ID" value="AYO29453.1"/>
    <property type="molecule type" value="Genomic_DNA"/>
</dbReference>
<dbReference type="RefSeq" id="WP_122013888.1">
    <property type="nucleotide sequence ID" value="NZ_CP033169.1"/>
</dbReference>
<dbReference type="InterPro" id="IPR036264">
    <property type="entry name" value="Bact_exopeptidase_dim_dom"/>
</dbReference>
<evidence type="ECO:0000313" key="4">
    <source>
        <dbReference type="Proteomes" id="UP000280960"/>
    </source>
</evidence>
<feature type="domain" description="Peptidase M20 dimerisation" evidence="2">
    <location>
        <begin position="171"/>
        <end position="257"/>
    </location>
</feature>
<dbReference type="FunFam" id="3.30.70.360:FF:000004">
    <property type="entry name" value="Peptidase M20 domain-containing protein 2"/>
    <property type="match status" value="1"/>
</dbReference>
<dbReference type="Gene3D" id="3.40.630.10">
    <property type="entry name" value="Zn peptidases"/>
    <property type="match status" value="1"/>
</dbReference>
<sequence length="392" mass="41900">MESLKEKVVLQVDEIKNDIFEVADEIHRNPELGNQEFKASKLLREKIANYGFTVKDVEGLPTAFIATKKGTKPGPTIALLAEYDALPQIGHACGHNLIAAASFGAAAALGKLGNDLVGEVMLVGSPAEETDGAKVLLVEKGIFRDVDAAMMVHPGNKTTAYSTSLAMEAIEFTYTGKAAHAAAAPHMGINALDAVIMLFNGINALRQQLKSDVRIHGIITEGGKAPNIIPDRAVARFYVRAKEKGYMLKVKEKVIACAKGAELATGAKLSYKNFELPFDNLITNKTMADMFKHNLKELGVSDISDEEEGIGSTDMGNVSQVVPAIHPHIAIAERNVAPHSIEFCQAAGSSRGKEAALLSAKAMAMLAVELAVKPELLQKAKQEFTKATSPSL</sequence>
<proteinExistence type="inferred from homology"/>